<dbReference type="OrthoDB" id="3792952at2759"/>
<dbReference type="PANTHER" id="PTHR33112">
    <property type="entry name" value="DOMAIN PROTEIN, PUTATIVE-RELATED"/>
    <property type="match status" value="1"/>
</dbReference>
<keyword evidence="2" id="KW-1185">Reference proteome</keyword>
<feature type="non-terminal residue" evidence="1">
    <location>
        <position position="79"/>
    </location>
</feature>
<dbReference type="AlphaFoldDB" id="A0A6A7ACN7"/>
<evidence type="ECO:0000313" key="1">
    <source>
        <dbReference type="EMBL" id="KAF2830913.1"/>
    </source>
</evidence>
<sequence length="79" mass="9500">DSYLDMVAYYMTRVLKFEHDFLNAFSGVINAHTLLLGHFHWGLPVRHFARSLLLSMMKREDMELPTRRQQFPSWSWLGW</sequence>
<organism evidence="1 2">
    <name type="scientific">Ophiobolus disseminans</name>
    <dbReference type="NCBI Taxonomy" id="1469910"/>
    <lineage>
        <taxon>Eukaryota</taxon>
        <taxon>Fungi</taxon>
        <taxon>Dikarya</taxon>
        <taxon>Ascomycota</taxon>
        <taxon>Pezizomycotina</taxon>
        <taxon>Dothideomycetes</taxon>
        <taxon>Pleosporomycetidae</taxon>
        <taxon>Pleosporales</taxon>
        <taxon>Pleosporineae</taxon>
        <taxon>Phaeosphaeriaceae</taxon>
        <taxon>Ophiobolus</taxon>
    </lineage>
</organism>
<reference evidence="1" key="1">
    <citation type="journal article" date="2020" name="Stud. Mycol.">
        <title>101 Dothideomycetes genomes: a test case for predicting lifestyles and emergence of pathogens.</title>
        <authorList>
            <person name="Haridas S."/>
            <person name="Albert R."/>
            <person name="Binder M."/>
            <person name="Bloem J."/>
            <person name="Labutti K."/>
            <person name="Salamov A."/>
            <person name="Andreopoulos B."/>
            <person name="Baker S."/>
            <person name="Barry K."/>
            <person name="Bills G."/>
            <person name="Bluhm B."/>
            <person name="Cannon C."/>
            <person name="Castanera R."/>
            <person name="Culley D."/>
            <person name="Daum C."/>
            <person name="Ezra D."/>
            <person name="Gonzalez J."/>
            <person name="Henrissat B."/>
            <person name="Kuo A."/>
            <person name="Liang C."/>
            <person name="Lipzen A."/>
            <person name="Lutzoni F."/>
            <person name="Magnuson J."/>
            <person name="Mondo S."/>
            <person name="Nolan M."/>
            <person name="Ohm R."/>
            <person name="Pangilinan J."/>
            <person name="Park H.-J."/>
            <person name="Ramirez L."/>
            <person name="Alfaro M."/>
            <person name="Sun H."/>
            <person name="Tritt A."/>
            <person name="Yoshinaga Y."/>
            <person name="Zwiers L.-H."/>
            <person name="Turgeon B."/>
            <person name="Goodwin S."/>
            <person name="Spatafora J."/>
            <person name="Crous P."/>
            <person name="Grigoriev I."/>
        </authorList>
    </citation>
    <scope>NUCLEOTIDE SEQUENCE</scope>
    <source>
        <strain evidence="1">CBS 113818</strain>
    </source>
</reference>
<dbReference type="Proteomes" id="UP000799424">
    <property type="component" value="Unassembled WGS sequence"/>
</dbReference>
<dbReference type="EMBL" id="MU006219">
    <property type="protein sequence ID" value="KAF2830913.1"/>
    <property type="molecule type" value="Genomic_DNA"/>
</dbReference>
<gene>
    <name evidence="1" type="ORF">CC86DRAFT_269149</name>
</gene>
<dbReference type="PANTHER" id="PTHR33112:SF16">
    <property type="entry name" value="HETEROKARYON INCOMPATIBILITY DOMAIN-CONTAINING PROTEIN"/>
    <property type="match status" value="1"/>
</dbReference>
<protein>
    <submittedName>
        <fullName evidence="1">Uncharacterized protein</fullName>
    </submittedName>
</protein>
<name>A0A6A7ACN7_9PLEO</name>
<evidence type="ECO:0000313" key="2">
    <source>
        <dbReference type="Proteomes" id="UP000799424"/>
    </source>
</evidence>
<feature type="non-terminal residue" evidence="1">
    <location>
        <position position="1"/>
    </location>
</feature>
<proteinExistence type="predicted"/>
<accession>A0A6A7ACN7</accession>